<reference evidence="1" key="2">
    <citation type="submission" date="2025-08" db="UniProtKB">
        <authorList>
            <consortium name="Ensembl"/>
        </authorList>
    </citation>
    <scope>IDENTIFICATION</scope>
</reference>
<dbReference type="PANTHER" id="PTHR12138">
    <property type="entry name" value="PRIMATE-EXPANDED PROTEIN FAMILY"/>
    <property type="match status" value="1"/>
</dbReference>
<organism evidence="1 2">
    <name type="scientific">Macaca fascicularis</name>
    <name type="common">Crab-eating macaque</name>
    <name type="synonym">Cynomolgus monkey</name>
    <dbReference type="NCBI Taxonomy" id="9541"/>
    <lineage>
        <taxon>Eukaryota</taxon>
        <taxon>Metazoa</taxon>
        <taxon>Chordata</taxon>
        <taxon>Craniata</taxon>
        <taxon>Vertebrata</taxon>
        <taxon>Euteleostomi</taxon>
        <taxon>Mammalia</taxon>
        <taxon>Eutheria</taxon>
        <taxon>Euarchontoglires</taxon>
        <taxon>Primates</taxon>
        <taxon>Haplorrhini</taxon>
        <taxon>Catarrhini</taxon>
        <taxon>Cercopithecidae</taxon>
        <taxon>Cercopithecinae</taxon>
        <taxon>Macaca</taxon>
    </lineage>
</organism>
<dbReference type="PANTHER" id="PTHR12138:SF162">
    <property type="entry name" value="CHROMOSOME UNDETERMINED SCAFFOLD_275, WHOLE GENOME SHOTGUN SEQUENCE"/>
    <property type="match status" value="1"/>
</dbReference>
<dbReference type="Ensembl" id="ENSMFAT00000075276.1">
    <property type="protein sequence ID" value="ENSMFAP00000061970.1"/>
    <property type="gene ID" value="ENSMFAG00000063261.1"/>
</dbReference>
<evidence type="ECO:0000313" key="1">
    <source>
        <dbReference type="Ensembl" id="ENSMFAP00000061970.1"/>
    </source>
</evidence>
<protein>
    <submittedName>
        <fullName evidence="1">Uncharacterized protein</fullName>
    </submittedName>
</protein>
<keyword evidence="2" id="KW-1185">Reference proteome</keyword>
<dbReference type="GeneTree" id="ENSGT01010000223043"/>
<evidence type="ECO:0000313" key="2">
    <source>
        <dbReference type="Proteomes" id="UP000233100"/>
    </source>
</evidence>
<reference evidence="1 2" key="1">
    <citation type="submission" date="2013-03" db="EMBL/GenBank/DDBJ databases">
        <authorList>
            <person name="Warren W."/>
            <person name="Wilson R.K."/>
        </authorList>
    </citation>
    <scope>NUCLEOTIDE SEQUENCE</scope>
</reference>
<accession>A0A7N9IGL7</accession>
<dbReference type="AlphaFoldDB" id="A0A7N9IGL7"/>
<reference evidence="1" key="3">
    <citation type="submission" date="2025-09" db="UniProtKB">
        <authorList>
            <consortium name="Ensembl"/>
        </authorList>
    </citation>
    <scope>IDENTIFICATION</scope>
</reference>
<proteinExistence type="predicted"/>
<dbReference type="Proteomes" id="UP000233100">
    <property type="component" value="Chromosome 4"/>
</dbReference>
<name>A0A7N9IGL7_MACFA</name>
<sequence>MKKDEQVWEGVLLKWSQNPLRGSVGGGWRGETGLAGAPASSLRPALGDGFSPACQRPCIHALILFFFFEMESHSVTRLECSGAISAHRNLRLPGSSDSPASASRVARITGAPLAHPANFCVFSRDGVSPCWPGRS</sequence>